<keyword evidence="5" id="KW-0472">Membrane</keyword>
<evidence type="ECO:0000256" key="1">
    <source>
        <dbReference type="ARBA" id="ARBA00004236"/>
    </source>
</evidence>
<evidence type="ECO:0000256" key="2">
    <source>
        <dbReference type="ARBA" id="ARBA00022475"/>
    </source>
</evidence>
<name>A0A1B6MJL9_9HEMI</name>
<evidence type="ECO:0000256" key="6">
    <source>
        <dbReference type="ARBA" id="ARBA00023157"/>
    </source>
</evidence>
<dbReference type="PANTHER" id="PTHR12231:SF253">
    <property type="entry name" value="DPR-INTERACTING PROTEIN ETA, ISOFORM B-RELATED"/>
    <property type="match status" value="1"/>
</dbReference>
<feature type="non-terminal residue" evidence="11">
    <location>
        <position position="1"/>
    </location>
</feature>
<dbReference type="EMBL" id="GEBQ01003874">
    <property type="protein sequence ID" value="JAT36103.1"/>
    <property type="molecule type" value="Transcribed_RNA"/>
</dbReference>
<dbReference type="InterPro" id="IPR007110">
    <property type="entry name" value="Ig-like_dom"/>
</dbReference>
<accession>A0A1B6MJL9</accession>
<evidence type="ECO:0000256" key="4">
    <source>
        <dbReference type="ARBA" id="ARBA00022737"/>
    </source>
</evidence>
<protein>
    <recommendedName>
        <fullName evidence="10">Ig-like domain-containing protein</fullName>
    </recommendedName>
</protein>
<dbReference type="InterPro" id="IPR003599">
    <property type="entry name" value="Ig_sub"/>
</dbReference>
<dbReference type="GO" id="GO:0043005">
    <property type="term" value="C:neuron projection"/>
    <property type="evidence" value="ECO:0007669"/>
    <property type="project" value="TreeGrafter"/>
</dbReference>
<comment type="subcellular location">
    <subcellularLocation>
        <location evidence="1">Cell membrane</location>
    </subcellularLocation>
</comment>
<evidence type="ECO:0000256" key="5">
    <source>
        <dbReference type="ARBA" id="ARBA00023136"/>
    </source>
</evidence>
<dbReference type="SMART" id="SM00409">
    <property type="entry name" value="IG"/>
    <property type="match status" value="1"/>
</dbReference>
<evidence type="ECO:0000256" key="3">
    <source>
        <dbReference type="ARBA" id="ARBA00022729"/>
    </source>
</evidence>
<dbReference type="GO" id="GO:0005886">
    <property type="term" value="C:plasma membrane"/>
    <property type="evidence" value="ECO:0007669"/>
    <property type="project" value="UniProtKB-SubCell"/>
</dbReference>
<evidence type="ECO:0000313" key="11">
    <source>
        <dbReference type="EMBL" id="JAT36103.1"/>
    </source>
</evidence>
<keyword evidence="8" id="KW-0393">Immunoglobulin domain</keyword>
<evidence type="ECO:0000259" key="10">
    <source>
        <dbReference type="PROSITE" id="PS50835"/>
    </source>
</evidence>
<dbReference type="InterPro" id="IPR013783">
    <property type="entry name" value="Ig-like_fold"/>
</dbReference>
<keyword evidence="2" id="KW-1003">Cell membrane</keyword>
<feature type="region of interest" description="Disordered" evidence="9">
    <location>
        <begin position="163"/>
        <end position="216"/>
    </location>
</feature>
<feature type="compositionally biased region" description="Basic residues" evidence="9">
    <location>
        <begin position="163"/>
        <end position="174"/>
    </location>
</feature>
<dbReference type="InterPro" id="IPR051170">
    <property type="entry name" value="Neural/epithelial_adhesion"/>
</dbReference>
<dbReference type="FunFam" id="2.60.40.10:FF:000328">
    <property type="entry name" value="CLUMA_CG000981, isoform A"/>
    <property type="match status" value="1"/>
</dbReference>
<organism evidence="11">
    <name type="scientific">Graphocephala atropunctata</name>
    <dbReference type="NCBI Taxonomy" id="36148"/>
    <lineage>
        <taxon>Eukaryota</taxon>
        <taxon>Metazoa</taxon>
        <taxon>Ecdysozoa</taxon>
        <taxon>Arthropoda</taxon>
        <taxon>Hexapoda</taxon>
        <taxon>Insecta</taxon>
        <taxon>Pterygota</taxon>
        <taxon>Neoptera</taxon>
        <taxon>Paraneoptera</taxon>
        <taxon>Hemiptera</taxon>
        <taxon>Auchenorrhyncha</taxon>
        <taxon>Membracoidea</taxon>
        <taxon>Cicadellidae</taxon>
        <taxon>Cicadellinae</taxon>
        <taxon>Cicadellini</taxon>
        <taxon>Graphocephala</taxon>
    </lineage>
</organism>
<reference evidence="11" key="1">
    <citation type="submission" date="2015-11" db="EMBL/GenBank/DDBJ databases">
        <title>De novo transcriptome assembly of four potential Pierce s Disease insect vectors from Arizona vineyards.</title>
        <authorList>
            <person name="Tassone E.E."/>
        </authorList>
    </citation>
    <scope>NUCLEOTIDE SEQUENCE</scope>
</reference>
<proteinExistence type="predicted"/>
<evidence type="ECO:0000256" key="8">
    <source>
        <dbReference type="ARBA" id="ARBA00023319"/>
    </source>
</evidence>
<dbReference type="SUPFAM" id="SSF48726">
    <property type="entry name" value="Immunoglobulin"/>
    <property type="match status" value="1"/>
</dbReference>
<dbReference type="InterPro" id="IPR036179">
    <property type="entry name" value="Ig-like_dom_sf"/>
</dbReference>
<keyword evidence="7" id="KW-0325">Glycoprotein</keyword>
<dbReference type="SMART" id="SM00408">
    <property type="entry name" value="IGc2"/>
    <property type="match status" value="1"/>
</dbReference>
<evidence type="ECO:0000256" key="9">
    <source>
        <dbReference type="SAM" id="MobiDB-lite"/>
    </source>
</evidence>
<dbReference type="Gene3D" id="2.60.40.10">
    <property type="entry name" value="Immunoglobulins"/>
    <property type="match status" value="2"/>
</dbReference>
<gene>
    <name evidence="11" type="ORF">g.6893</name>
</gene>
<dbReference type="PROSITE" id="PS50835">
    <property type="entry name" value="IG_LIKE"/>
    <property type="match status" value="1"/>
</dbReference>
<dbReference type="AlphaFoldDB" id="A0A1B6MJL9"/>
<sequence>TDRGWYMCQVNTDPMRMRQGYLQVVVPPAIVDKETSTDLVVREAANVTLTCKAVGYPEPYVMWRREDGEDINMYEEAVGLICADLLVAGDKYEAVSMDNGYNKYMMLKIRSVSRQDFGSYQCVAKNSLGETDGLIKLDEIPPPSTTTTSTPVTPVVPSIKKKIKTNKMKGKQGKQRLSENQVLGDYDGSSNAEWHAPGDYGEGSSSKSPPLGLDSGTTLSWGPGDIPLPLVLGAAVLLLR</sequence>
<evidence type="ECO:0000256" key="7">
    <source>
        <dbReference type="ARBA" id="ARBA00023180"/>
    </source>
</evidence>
<keyword evidence="6" id="KW-1015">Disulfide bond</keyword>
<dbReference type="Pfam" id="PF13927">
    <property type="entry name" value="Ig_3"/>
    <property type="match status" value="1"/>
</dbReference>
<feature type="domain" description="Ig-like" evidence="10">
    <location>
        <begin position="28"/>
        <end position="127"/>
    </location>
</feature>
<dbReference type="InterPro" id="IPR003598">
    <property type="entry name" value="Ig_sub2"/>
</dbReference>
<keyword evidence="4" id="KW-0677">Repeat</keyword>
<dbReference type="PANTHER" id="PTHR12231">
    <property type="entry name" value="CTX-RELATED TYPE I TRANSMEMBRANE PROTEIN"/>
    <property type="match status" value="1"/>
</dbReference>
<keyword evidence="3" id="KW-0732">Signal</keyword>